<name>A0A1V1I2D9_9FIRM</name>
<organism evidence="1 2">
    <name type="scientific">Romboutsia ilealis</name>
    <dbReference type="NCBI Taxonomy" id="1115758"/>
    <lineage>
        <taxon>Bacteria</taxon>
        <taxon>Bacillati</taxon>
        <taxon>Bacillota</taxon>
        <taxon>Clostridia</taxon>
        <taxon>Peptostreptococcales</taxon>
        <taxon>Peptostreptococcaceae</taxon>
        <taxon>Romboutsia</taxon>
    </lineage>
</organism>
<dbReference type="RefSeq" id="WP_180701912.1">
    <property type="nucleotide sequence ID" value="NZ_CAJUCR010000015.1"/>
</dbReference>
<reference evidence="1 2" key="1">
    <citation type="submission" date="2014-04" db="EMBL/GenBank/DDBJ databases">
        <authorList>
            <person name="Hornung B.V."/>
        </authorList>
    </citation>
    <scope>NUCLEOTIDE SEQUENCE [LARGE SCALE GENOMIC DNA]</scope>
    <source>
        <strain evidence="1 2">CRIB</strain>
    </source>
</reference>
<dbReference type="KEGG" id="ril:CRIB_1779"/>
<evidence type="ECO:0000313" key="1">
    <source>
        <dbReference type="EMBL" id="CED94386.1"/>
    </source>
</evidence>
<dbReference type="GeneID" id="82205809"/>
<dbReference type="AlphaFoldDB" id="A0A1V1I2D9"/>
<proteinExistence type="predicted"/>
<dbReference type="EMBL" id="LN555523">
    <property type="protein sequence ID" value="CED94386.1"/>
    <property type="molecule type" value="Genomic_DNA"/>
</dbReference>
<evidence type="ECO:0000313" key="2">
    <source>
        <dbReference type="Proteomes" id="UP000245622"/>
    </source>
</evidence>
<sequence length="108" mass="12460">MNLLDFKNKLIKGKELGGEVVYIKEDNLLYGIESIYKNHEINSISLLKSEQNSIKVHDLIEFLERECDDFCEGDVYIGSTIHSREDNKGIVSVEFAQYEAIKMIFINI</sequence>
<protein>
    <submittedName>
        <fullName evidence="1">Uncharacterized protein</fullName>
    </submittedName>
</protein>
<keyword evidence="2" id="KW-1185">Reference proteome</keyword>
<dbReference type="Proteomes" id="UP000245622">
    <property type="component" value="Chromosome 1"/>
</dbReference>
<gene>
    <name evidence="1" type="ORF">CRIB_1779</name>
</gene>
<accession>A0A1V1I2D9</accession>